<dbReference type="OrthoDB" id="1082056at2"/>
<gene>
    <name evidence="2" type="ORF">SAMN05192580_3070</name>
</gene>
<feature type="transmembrane region" description="Helical" evidence="1">
    <location>
        <begin position="110"/>
        <end position="131"/>
    </location>
</feature>
<feature type="transmembrane region" description="Helical" evidence="1">
    <location>
        <begin position="289"/>
        <end position="309"/>
    </location>
</feature>
<evidence type="ECO:0000313" key="2">
    <source>
        <dbReference type="EMBL" id="SFS05226.1"/>
    </source>
</evidence>
<keyword evidence="1" id="KW-1133">Transmembrane helix</keyword>
<sequence length="594" mass="64717">METAPTPAPADPHRHWWRWAIAFWLVGAGAMLWYKWGGIYWFALSDTDDNLRIAEVRAWIAGQGWYDLRQYRLDPPTGASIHWSRLVDIPIAGLILLLKPILGGPWADRWAVAIAPMLPLLVAIVAAMLAVRRLVSPSAYALAGGLIFCGQAALLMFMPTRIDHHGWQLALLLVAVAGNVDPRARRGGIVAGAASATSLTIGLEMLPYIALMTGATALRWVWDAQEAVRLRAYGLALGIGAAIGFALFASYDNRALVCDVLSPVYLSVCVAGGGLFVGLAALKVERRDWRLAFAVTAAALLVIGFALAFPQCLGRPERISPELERLWFRNVREAKPLYQHPYTTSLPVITLPLIGMIGCLWSTWKAWGSERFAGWATTLLVSAFSCGLLLWQTRAGPAAQLLAIPGAAALGFAILSHTLEHRRSAVRVFGTLAGFLLVSGLFMPFLLRALPAPPDKKGYRARVSLANRRCPTLPALAPIARLPRATVLTFVDLGPRLIAVTHHNAIAGPYHRNGAAILDIHHAFRGSAETAHEVMRRHGATLLLICPGMSESTIYRAQAKTGFYSQISKGQVPGWLAPVPLPKNSPYKLWRRVD</sequence>
<protein>
    <recommendedName>
        <fullName evidence="4">AcrB/AcrD/AcrF family protein</fullName>
    </recommendedName>
</protein>
<feature type="transmembrane region" description="Helical" evidence="1">
    <location>
        <begin position="263"/>
        <end position="282"/>
    </location>
</feature>
<keyword evidence="1" id="KW-0472">Membrane</keyword>
<feature type="transmembrane region" description="Helical" evidence="1">
    <location>
        <begin position="372"/>
        <end position="391"/>
    </location>
</feature>
<feature type="transmembrane region" description="Helical" evidence="1">
    <location>
        <begin position="342"/>
        <end position="360"/>
    </location>
</feature>
<feature type="transmembrane region" description="Helical" evidence="1">
    <location>
        <begin position="428"/>
        <end position="447"/>
    </location>
</feature>
<reference evidence="2 3" key="1">
    <citation type="submission" date="2016-10" db="EMBL/GenBank/DDBJ databases">
        <authorList>
            <person name="de Groot N.N."/>
        </authorList>
    </citation>
    <scope>NUCLEOTIDE SEQUENCE [LARGE SCALE GENOMIC DNA]</scope>
    <source>
        <strain evidence="2 3">S5-249</strain>
    </source>
</reference>
<accession>A0A1I6LP05</accession>
<feature type="transmembrane region" description="Helical" evidence="1">
    <location>
        <begin position="16"/>
        <end position="34"/>
    </location>
</feature>
<evidence type="ECO:0000256" key="1">
    <source>
        <dbReference type="SAM" id="Phobius"/>
    </source>
</evidence>
<dbReference type="STRING" id="1166337.SAMN05192580_3070"/>
<evidence type="ECO:0000313" key="3">
    <source>
        <dbReference type="Proteomes" id="UP000198824"/>
    </source>
</evidence>
<dbReference type="AlphaFoldDB" id="A0A1I6LP05"/>
<proteinExistence type="predicted"/>
<feature type="transmembrane region" description="Helical" evidence="1">
    <location>
        <begin position="397"/>
        <end position="416"/>
    </location>
</feature>
<keyword evidence="3" id="KW-1185">Reference proteome</keyword>
<feature type="transmembrane region" description="Helical" evidence="1">
    <location>
        <begin position="138"/>
        <end position="158"/>
    </location>
</feature>
<feature type="transmembrane region" description="Helical" evidence="1">
    <location>
        <begin position="234"/>
        <end position="251"/>
    </location>
</feature>
<name>A0A1I6LP05_9SPHN</name>
<dbReference type="EMBL" id="FOZG01000002">
    <property type="protein sequence ID" value="SFS05226.1"/>
    <property type="molecule type" value="Genomic_DNA"/>
</dbReference>
<keyword evidence="1" id="KW-0812">Transmembrane</keyword>
<dbReference type="RefSeq" id="WP_093315842.1">
    <property type="nucleotide sequence ID" value="NZ_FOZG01000002.1"/>
</dbReference>
<dbReference type="Proteomes" id="UP000198824">
    <property type="component" value="Unassembled WGS sequence"/>
</dbReference>
<organism evidence="2 3">
    <name type="scientific">Sphingomonas jatrophae</name>
    <dbReference type="NCBI Taxonomy" id="1166337"/>
    <lineage>
        <taxon>Bacteria</taxon>
        <taxon>Pseudomonadati</taxon>
        <taxon>Pseudomonadota</taxon>
        <taxon>Alphaproteobacteria</taxon>
        <taxon>Sphingomonadales</taxon>
        <taxon>Sphingomonadaceae</taxon>
        <taxon>Sphingomonas</taxon>
    </lineage>
</organism>
<evidence type="ECO:0008006" key="4">
    <source>
        <dbReference type="Google" id="ProtNLM"/>
    </source>
</evidence>